<dbReference type="HOGENOM" id="CLU_3174197_0_0_6"/>
<name>C5BNY6_TERTT</name>
<dbReference type="AlphaFoldDB" id="C5BNY6"/>
<gene>
    <name evidence="1" type="ordered locus">TERTU_0722</name>
</gene>
<reference evidence="1 2" key="1">
    <citation type="journal article" date="2009" name="PLoS ONE">
        <title>The complete genome of Teredinibacter turnerae T7901: an intracellular endosymbiont of marine wood-boring bivalves (shipworms).</title>
        <authorList>
            <person name="Yang J.C."/>
            <person name="Madupu R."/>
            <person name="Durkin A.S."/>
            <person name="Ekborg N.A."/>
            <person name="Pedamallu C.S."/>
            <person name="Hostetler J.B."/>
            <person name="Radune D."/>
            <person name="Toms B.S."/>
            <person name="Henrissat B."/>
            <person name="Coutinho P.M."/>
            <person name="Schwarz S."/>
            <person name="Field L."/>
            <person name="Trindade-Silva A.E."/>
            <person name="Soares C.A.G."/>
            <person name="Elshahawi S."/>
            <person name="Hanora A."/>
            <person name="Schmidt E.W."/>
            <person name="Haygood M.G."/>
            <person name="Posfai J."/>
            <person name="Benner J."/>
            <person name="Madinger C."/>
            <person name="Nove J."/>
            <person name="Anton B."/>
            <person name="Chaudhary K."/>
            <person name="Foster J."/>
            <person name="Holman A."/>
            <person name="Kumar S."/>
            <person name="Lessard P.A."/>
            <person name="Luyten Y.A."/>
            <person name="Slatko B."/>
            <person name="Wood N."/>
            <person name="Wu B."/>
            <person name="Teplitski M."/>
            <person name="Mougous J.D."/>
            <person name="Ward N."/>
            <person name="Eisen J.A."/>
            <person name="Badger J.H."/>
            <person name="Distel D.L."/>
        </authorList>
    </citation>
    <scope>NUCLEOTIDE SEQUENCE [LARGE SCALE GENOMIC DNA]</scope>
    <source>
        <strain evidence="2">ATCC 39867 / T7901</strain>
    </source>
</reference>
<dbReference type="KEGG" id="ttu:TERTU_0722"/>
<dbReference type="EMBL" id="CP001614">
    <property type="protein sequence ID" value="ACR12782.1"/>
    <property type="molecule type" value="Genomic_DNA"/>
</dbReference>
<dbReference type="STRING" id="377629.TERTU_0722"/>
<dbReference type="Proteomes" id="UP000009080">
    <property type="component" value="Chromosome"/>
</dbReference>
<evidence type="ECO:0000313" key="2">
    <source>
        <dbReference type="Proteomes" id="UP000009080"/>
    </source>
</evidence>
<proteinExistence type="predicted"/>
<protein>
    <submittedName>
        <fullName evidence="1">Uncharacterized protein</fullName>
    </submittedName>
</protein>
<accession>C5BNY6</accession>
<sequence length="47" mass="4931">MIPVSPVTPTGIKARPAAIICGAAFSSFASRQLTDIKKAAQVRLFVT</sequence>
<organism evidence="1 2">
    <name type="scientific">Teredinibacter turnerae (strain ATCC 39867 / T7901)</name>
    <dbReference type="NCBI Taxonomy" id="377629"/>
    <lineage>
        <taxon>Bacteria</taxon>
        <taxon>Pseudomonadati</taxon>
        <taxon>Pseudomonadota</taxon>
        <taxon>Gammaproteobacteria</taxon>
        <taxon>Cellvibrionales</taxon>
        <taxon>Cellvibrionaceae</taxon>
        <taxon>Teredinibacter</taxon>
    </lineage>
</organism>
<keyword evidence="2" id="KW-1185">Reference proteome</keyword>
<evidence type="ECO:0000313" key="1">
    <source>
        <dbReference type="EMBL" id="ACR12782.1"/>
    </source>
</evidence>